<protein>
    <submittedName>
        <fullName evidence="1">Uncharacterized protein</fullName>
    </submittedName>
</protein>
<evidence type="ECO:0000313" key="1">
    <source>
        <dbReference type="EMBL" id="KQL59741.1"/>
    </source>
</evidence>
<gene>
    <name evidence="1" type="ORF">AAES_19017</name>
</gene>
<evidence type="ECO:0000313" key="2">
    <source>
        <dbReference type="Proteomes" id="UP000051836"/>
    </source>
</evidence>
<sequence>MARDAGGLCGTAKPCEVPSGGNRPTHAELETGRILPPASADCLAVRFLHVFHPPQVVLEGMKCLTQIHVTLTYCLEVFTFHAP</sequence>
<dbReference type="Proteomes" id="UP000051836">
    <property type="component" value="Unassembled WGS sequence"/>
</dbReference>
<dbReference type="EMBL" id="LMAW01000270">
    <property type="protein sequence ID" value="KQL59741.1"/>
    <property type="molecule type" value="Genomic_DNA"/>
</dbReference>
<comment type="caution">
    <text evidence="1">The sequence shown here is derived from an EMBL/GenBank/DDBJ whole genome shotgun (WGS) entry which is preliminary data.</text>
</comment>
<reference evidence="1 2" key="1">
    <citation type="submission" date="2015-10" db="EMBL/GenBank/DDBJ databases">
        <authorList>
            <person name="Gilbert D.G."/>
        </authorList>
    </citation>
    <scope>NUCLEOTIDE SEQUENCE [LARGE SCALE GENOMIC DNA]</scope>
    <source>
        <strain evidence="1">FVVF132</strain>
    </source>
</reference>
<organism evidence="1 2">
    <name type="scientific">Amazona aestiva</name>
    <name type="common">Blue-fronted Amazon parrot</name>
    <dbReference type="NCBI Taxonomy" id="12930"/>
    <lineage>
        <taxon>Eukaryota</taxon>
        <taxon>Metazoa</taxon>
        <taxon>Chordata</taxon>
        <taxon>Craniata</taxon>
        <taxon>Vertebrata</taxon>
        <taxon>Euteleostomi</taxon>
        <taxon>Archelosauria</taxon>
        <taxon>Archosauria</taxon>
        <taxon>Dinosauria</taxon>
        <taxon>Saurischia</taxon>
        <taxon>Theropoda</taxon>
        <taxon>Coelurosauria</taxon>
        <taxon>Aves</taxon>
        <taxon>Neognathae</taxon>
        <taxon>Neoaves</taxon>
        <taxon>Telluraves</taxon>
        <taxon>Australaves</taxon>
        <taxon>Psittaciformes</taxon>
        <taxon>Psittacidae</taxon>
        <taxon>Amazona</taxon>
    </lineage>
</organism>
<proteinExistence type="predicted"/>
<accession>A0A0Q3X8M5</accession>
<dbReference type="AlphaFoldDB" id="A0A0Q3X8M5"/>
<keyword evidence="2" id="KW-1185">Reference proteome</keyword>
<name>A0A0Q3X8M5_AMAAE</name>